<sequence>TRSASTRRSGSPTSPPTGSSLSSSGATSSGSLRSSTARASSTRRAPRAWRSSGAPTRSCGDAGWRGARGCRWWTPTCGSWRPR</sequence>
<accession>A0A2J7ZS94</accession>
<reference evidence="2 3" key="1">
    <citation type="journal article" date="2017" name="Mol. Biol. Evol.">
        <title>The 4-celled Tetrabaena socialis nuclear genome reveals the essential components for genetic control of cell number at the origin of multicellularity in the volvocine lineage.</title>
        <authorList>
            <person name="Featherston J."/>
            <person name="Arakaki Y."/>
            <person name="Hanschen E.R."/>
            <person name="Ferris P.J."/>
            <person name="Michod R.E."/>
            <person name="Olson B.J.S.C."/>
            <person name="Nozaki H."/>
            <person name="Durand P.M."/>
        </authorList>
    </citation>
    <scope>NUCLEOTIDE SEQUENCE [LARGE SCALE GENOMIC DNA]</scope>
    <source>
        <strain evidence="2 3">NIES-571</strain>
    </source>
</reference>
<feature type="non-terminal residue" evidence="2">
    <location>
        <position position="83"/>
    </location>
</feature>
<feature type="region of interest" description="Disordered" evidence="1">
    <location>
        <begin position="1"/>
        <end position="68"/>
    </location>
</feature>
<evidence type="ECO:0000313" key="2">
    <source>
        <dbReference type="EMBL" id="PNH03135.1"/>
    </source>
</evidence>
<feature type="non-terminal residue" evidence="2">
    <location>
        <position position="1"/>
    </location>
</feature>
<protein>
    <submittedName>
        <fullName evidence="2">Uncharacterized protein</fullName>
    </submittedName>
</protein>
<keyword evidence="3" id="KW-1185">Reference proteome</keyword>
<dbReference type="AlphaFoldDB" id="A0A2J7ZS94"/>
<organism evidence="2 3">
    <name type="scientific">Tetrabaena socialis</name>
    <dbReference type="NCBI Taxonomy" id="47790"/>
    <lineage>
        <taxon>Eukaryota</taxon>
        <taxon>Viridiplantae</taxon>
        <taxon>Chlorophyta</taxon>
        <taxon>core chlorophytes</taxon>
        <taxon>Chlorophyceae</taxon>
        <taxon>CS clade</taxon>
        <taxon>Chlamydomonadales</taxon>
        <taxon>Tetrabaenaceae</taxon>
        <taxon>Tetrabaena</taxon>
    </lineage>
</organism>
<feature type="compositionally biased region" description="Low complexity" evidence="1">
    <location>
        <begin position="1"/>
        <end position="52"/>
    </location>
</feature>
<dbReference type="EMBL" id="PGGS01000543">
    <property type="protein sequence ID" value="PNH03135.1"/>
    <property type="molecule type" value="Genomic_DNA"/>
</dbReference>
<comment type="caution">
    <text evidence="2">The sequence shown here is derived from an EMBL/GenBank/DDBJ whole genome shotgun (WGS) entry which is preliminary data.</text>
</comment>
<evidence type="ECO:0000313" key="3">
    <source>
        <dbReference type="Proteomes" id="UP000236333"/>
    </source>
</evidence>
<evidence type="ECO:0000256" key="1">
    <source>
        <dbReference type="SAM" id="MobiDB-lite"/>
    </source>
</evidence>
<gene>
    <name evidence="2" type="ORF">TSOC_010846</name>
</gene>
<proteinExistence type="predicted"/>
<dbReference type="Proteomes" id="UP000236333">
    <property type="component" value="Unassembled WGS sequence"/>
</dbReference>
<name>A0A2J7ZS94_9CHLO</name>